<accession>A0ABQ9H913</accession>
<organism evidence="2 3">
    <name type="scientific">Dryococelus australis</name>
    <dbReference type="NCBI Taxonomy" id="614101"/>
    <lineage>
        <taxon>Eukaryota</taxon>
        <taxon>Metazoa</taxon>
        <taxon>Ecdysozoa</taxon>
        <taxon>Arthropoda</taxon>
        <taxon>Hexapoda</taxon>
        <taxon>Insecta</taxon>
        <taxon>Pterygota</taxon>
        <taxon>Neoptera</taxon>
        <taxon>Polyneoptera</taxon>
        <taxon>Phasmatodea</taxon>
        <taxon>Verophasmatodea</taxon>
        <taxon>Anareolatae</taxon>
        <taxon>Phasmatidae</taxon>
        <taxon>Eurycanthinae</taxon>
        <taxon>Dryococelus</taxon>
    </lineage>
</organism>
<reference evidence="2 3" key="1">
    <citation type="submission" date="2023-02" db="EMBL/GenBank/DDBJ databases">
        <title>LHISI_Scaffold_Assembly.</title>
        <authorList>
            <person name="Stuart O.P."/>
            <person name="Cleave R."/>
            <person name="Magrath M.J.L."/>
            <person name="Mikheyev A.S."/>
        </authorList>
    </citation>
    <scope>NUCLEOTIDE SEQUENCE [LARGE SCALE GENOMIC DNA]</scope>
    <source>
        <strain evidence="2">Daus_M_001</strain>
        <tissue evidence="2">Leg muscle</tissue>
    </source>
</reference>
<feature type="region of interest" description="Disordered" evidence="1">
    <location>
        <begin position="1"/>
        <end position="23"/>
    </location>
</feature>
<comment type="caution">
    <text evidence="2">The sequence shown here is derived from an EMBL/GenBank/DDBJ whole genome shotgun (WGS) entry which is preliminary data.</text>
</comment>
<gene>
    <name evidence="2" type="ORF">PR048_017053</name>
</gene>
<proteinExistence type="predicted"/>
<dbReference type="Proteomes" id="UP001159363">
    <property type="component" value="Chromosome 5"/>
</dbReference>
<feature type="region of interest" description="Disordered" evidence="1">
    <location>
        <begin position="403"/>
        <end position="508"/>
    </location>
</feature>
<dbReference type="EMBL" id="JARBHB010000006">
    <property type="protein sequence ID" value="KAJ8880583.1"/>
    <property type="molecule type" value="Genomic_DNA"/>
</dbReference>
<feature type="compositionally biased region" description="Polar residues" evidence="1">
    <location>
        <begin position="460"/>
        <end position="481"/>
    </location>
</feature>
<evidence type="ECO:0000313" key="2">
    <source>
        <dbReference type="EMBL" id="KAJ8880583.1"/>
    </source>
</evidence>
<evidence type="ECO:0000256" key="1">
    <source>
        <dbReference type="SAM" id="MobiDB-lite"/>
    </source>
</evidence>
<name>A0ABQ9H913_9NEOP</name>
<sequence>MRRQPHTAGNWNRETKQDSFHRAPQATLHYPRVAIKPLRHPSKQLLGWSTLISKHKQWRSRKLEGGGWLKKEGASVACDAAVGVQLKTKISEQHSTSHFAICFVSPDLVCYTSVSIKSSSPAPGCWPRCREATAAILDDVTFPLRTSLLPLRNSRNFPNFSPNSKVKWCREGRGRAQSNGRAWVMCSVRKEGSQHSPALQVAIVLRIVVVVVEAGIARRPVHHLRLPVHHVAHGGGVRTVGAARACVRREHYTSLGSHPCSSPAAAPWPTRGEGSHFAPLAVDTAPLLRAHISLIFKLGTGRDGVAVRLLASHQGELGSIPGGVAPGFSHVGIVPDDTAGRRVFSGISRFPLPHIPALHHTHLISPSSMLRATQISPLHALNLGPRQGRQAVACVRQTTAAKTPAGLGGAAGGRNNTRKRPARWFRNTFPGSGPPRQLAGPSSRTAGAGDTDHEARGLTAPQTASSDHAVSVPSSAPTPLHTQPAWRHSTIMRRGGGGGAVRSSPSWRQRLETRIGSRANDSNLAPECTAAGEGGVPGELTPWESPGAGAAPHARLAAIAGHREMAAHVGLGTPIRHPGAGRSQGGGSCHPASGLYYRLFTGLSRGGGRKVERGHFGCSKRFKGTAQSFSQIARSPRPVENVFLNTSTNAFTRVGERRGKWCKKKKSIVVLCRAHERRVRLWRGKGASVSGKTVFSQFPRVFQRYISITPQLTACPTPLFVVCDCGHTPLTSPPLQTPFFPTTEPIPDPPSTFSDKPVRTDKAFHSNTRILWLRSFVLDQYDPPPSPPPNVSTADPEINFMNKFGVDAGSRGRTKQD</sequence>
<protein>
    <submittedName>
        <fullName evidence="2">Uncharacterized protein</fullName>
    </submittedName>
</protein>
<evidence type="ECO:0000313" key="3">
    <source>
        <dbReference type="Proteomes" id="UP001159363"/>
    </source>
</evidence>
<keyword evidence="3" id="KW-1185">Reference proteome</keyword>